<organism evidence="1 2">
    <name type="scientific">Coprococcus hominis</name>
    <name type="common">ex Liu et al. 2022</name>
    <dbReference type="NCBI Taxonomy" id="2763039"/>
    <lineage>
        <taxon>Bacteria</taxon>
        <taxon>Bacillati</taxon>
        <taxon>Bacillota</taxon>
        <taxon>Clostridia</taxon>
        <taxon>Lachnospirales</taxon>
        <taxon>Lachnospiraceae</taxon>
        <taxon>Coprococcus</taxon>
    </lineage>
</organism>
<evidence type="ECO:0000313" key="2">
    <source>
        <dbReference type="Proteomes" id="UP000615234"/>
    </source>
</evidence>
<keyword evidence="2" id="KW-1185">Reference proteome</keyword>
<dbReference type="AlphaFoldDB" id="A0A8I0DV54"/>
<gene>
    <name evidence="1" type="ORF">H8S09_09085</name>
</gene>
<comment type="caution">
    <text evidence="1">The sequence shown here is derived from an EMBL/GenBank/DDBJ whole genome shotgun (WGS) entry which is preliminary data.</text>
</comment>
<name>A0A8I0DV54_9FIRM</name>
<protein>
    <submittedName>
        <fullName evidence="1">Uncharacterized protein</fullName>
    </submittedName>
</protein>
<reference evidence="1 2" key="1">
    <citation type="submission" date="2020-08" db="EMBL/GenBank/DDBJ databases">
        <title>Genome public.</title>
        <authorList>
            <person name="Liu C."/>
            <person name="Sun Q."/>
        </authorList>
    </citation>
    <scope>NUCLEOTIDE SEQUENCE [LARGE SCALE GENOMIC DNA]</scope>
    <source>
        <strain evidence="1 2">NSJ-10</strain>
    </source>
</reference>
<sequence length="196" mass="23175">MLRTYEFYAEKPIQFDDERTVGELIQYAFDEFDYYEPFGMDIVTVFQSYHPDTSTGWFTTDKNKKLKDEIVTRDVLCFAYYIPGVFYFAEGGWGHHMRGLGNHPRLENPVALKLRLDDSSNDNTIVFAGNLTMNKIIDALKRTEYIDKNLTEIKIYIFCRMYAYERIYSLSDSIMDLPLTEFEKLLPNELHRICLY</sequence>
<dbReference type="RefSeq" id="WP_186847733.1">
    <property type="nucleotide sequence ID" value="NZ_JACOOX010000004.1"/>
</dbReference>
<proteinExistence type="predicted"/>
<evidence type="ECO:0000313" key="1">
    <source>
        <dbReference type="EMBL" id="MBC5663042.1"/>
    </source>
</evidence>
<accession>A0A8I0DV54</accession>
<dbReference type="EMBL" id="JACOOX010000004">
    <property type="protein sequence ID" value="MBC5663042.1"/>
    <property type="molecule type" value="Genomic_DNA"/>
</dbReference>
<dbReference type="Proteomes" id="UP000615234">
    <property type="component" value="Unassembled WGS sequence"/>
</dbReference>